<keyword evidence="3" id="KW-0732">Signal</keyword>
<evidence type="ECO:0000259" key="6">
    <source>
        <dbReference type="PROSITE" id="PS51328"/>
    </source>
</evidence>
<dbReference type="OMA" id="DVSAVWQ"/>
<dbReference type="Ensembl" id="ENSCMIT00000004341.1">
    <property type="protein sequence ID" value="ENSCMIP00000004181.1"/>
    <property type="gene ID" value="ENSCMIG00000002510.1"/>
</dbReference>
<dbReference type="SUPFAM" id="SSF49899">
    <property type="entry name" value="Concanavalin A-like lectins/glucanases"/>
    <property type="match status" value="1"/>
</dbReference>
<protein>
    <recommendedName>
        <fullName evidence="6">L-type lectin-like domain-containing protein</fullName>
    </recommendedName>
</protein>
<sequence>KTFLLQPCHLKDWELHVQFKVHGLGKKNLHGDGFAVWYTKDRLITGTVFGSRDNFHGLGLFIDTYPNDENTDVSAVWQPTVFVFFIYSR</sequence>
<dbReference type="InterPro" id="IPR013320">
    <property type="entry name" value="ConA-like_dom_sf"/>
</dbReference>
<dbReference type="Pfam" id="PF03388">
    <property type="entry name" value="Lectin_leg-like"/>
    <property type="match status" value="1"/>
</dbReference>
<reference evidence="8" key="1">
    <citation type="journal article" date="2006" name="Science">
        <title>Ancient noncoding elements conserved in the human genome.</title>
        <authorList>
            <person name="Venkatesh B."/>
            <person name="Kirkness E.F."/>
            <person name="Loh Y.H."/>
            <person name="Halpern A.L."/>
            <person name="Lee A.P."/>
            <person name="Johnson J."/>
            <person name="Dandona N."/>
            <person name="Viswanathan L.D."/>
            <person name="Tay A."/>
            <person name="Venter J.C."/>
            <person name="Strausberg R.L."/>
            <person name="Brenner S."/>
        </authorList>
    </citation>
    <scope>NUCLEOTIDE SEQUENCE [LARGE SCALE GENOMIC DNA]</scope>
</reference>
<reference evidence="7" key="5">
    <citation type="submission" date="2025-09" db="UniProtKB">
        <authorList>
            <consortium name="Ensembl"/>
        </authorList>
    </citation>
    <scope>IDENTIFICATION</scope>
</reference>
<dbReference type="Gene3D" id="2.60.120.200">
    <property type="match status" value="1"/>
</dbReference>
<dbReference type="GO" id="GO:0005789">
    <property type="term" value="C:endoplasmic reticulum membrane"/>
    <property type="evidence" value="ECO:0007669"/>
    <property type="project" value="TreeGrafter"/>
</dbReference>
<name>A0A4W3GLD2_CALMI</name>
<dbReference type="GO" id="GO:0000139">
    <property type="term" value="C:Golgi membrane"/>
    <property type="evidence" value="ECO:0007669"/>
    <property type="project" value="TreeGrafter"/>
</dbReference>
<evidence type="ECO:0000256" key="5">
    <source>
        <dbReference type="ARBA" id="ARBA00023136"/>
    </source>
</evidence>
<dbReference type="PANTHER" id="PTHR12223:SF36">
    <property type="entry name" value="VESICULAR INTEGRAL-MEMBRANE PROTEIN VIP36"/>
    <property type="match status" value="1"/>
</dbReference>
<comment type="subcellular location">
    <subcellularLocation>
        <location evidence="1">Membrane</location>
        <topology evidence="1">Single-pass type I membrane protein</topology>
    </subcellularLocation>
</comment>
<evidence type="ECO:0000256" key="4">
    <source>
        <dbReference type="ARBA" id="ARBA00022989"/>
    </source>
</evidence>
<dbReference type="InterPro" id="IPR005052">
    <property type="entry name" value="Lectin_leg"/>
</dbReference>
<dbReference type="GO" id="GO:0006888">
    <property type="term" value="P:endoplasmic reticulum to Golgi vesicle-mediated transport"/>
    <property type="evidence" value="ECO:0007669"/>
    <property type="project" value="TreeGrafter"/>
</dbReference>
<evidence type="ECO:0000313" key="8">
    <source>
        <dbReference type="Proteomes" id="UP000314986"/>
    </source>
</evidence>
<dbReference type="STRING" id="7868.ENSCMIP00000004181"/>
<proteinExistence type="predicted"/>
<dbReference type="GO" id="GO:0005537">
    <property type="term" value="F:D-mannose binding"/>
    <property type="evidence" value="ECO:0007669"/>
    <property type="project" value="TreeGrafter"/>
</dbReference>
<dbReference type="GeneTree" id="ENSGT00940000155596"/>
<evidence type="ECO:0000256" key="1">
    <source>
        <dbReference type="ARBA" id="ARBA00004479"/>
    </source>
</evidence>
<keyword evidence="5" id="KW-0472">Membrane</keyword>
<keyword evidence="8" id="KW-1185">Reference proteome</keyword>
<dbReference type="InterPro" id="IPR051136">
    <property type="entry name" value="Intracellular_Lectin-GPT"/>
</dbReference>
<dbReference type="GO" id="GO:0005793">
    <property type="term" value="C:endoplasmic reticulum-Golgi intermediate compartment"/>
    <property type="evidence" value="ECO:0007669"/>
    <property type="project" value="TreeGrafter"/>
</dbReference>
<dbReference type="Proteomes" id="UP000314986">
    <property type="component" value="Unassembled WGS sequence"/>
</dbReference>
<feature type="domain" description="L-type lectin-like" evidence="6">
    <location>
        <begin position="1"/>
        <end position="89"/>
    </location>
</feature>
<evidence type="ECO:0000313" key="7">
    <source>
        <dbReference type="Ensembl" id="ENSCMIP00000004181.1"/>
    </source>
</evidence>
<reference evidence="8" key="2">
    <citation type="journal article" date="2007" name="PLoS Biol.">
        <title>Survey sequencing and comparative analysis of the elephant shark (Callorhinchus milii) genome.</title>
        <authorList>
            <person name="Venkatesh B."/>
            <person name="Kirkness E.F."/>
            <person name="Loh Y.H."/>
            <person name="Halpern A.L."/>
            <person name="Lee A.P."/>
            <person name="Johnson J."/>
            <person name="Dandona N."/>
            <person name="Viswanathan L.D."/>
            <person name="Tay A."/>
            <person name="Venter J.C."/>
            <person name="Strausberg R.L."/>
            <person name="Brenner S."/>
        </authorList>
    </citation>
    <scope>NUCLEOTIDE SEQUENCE [LARGE SCALE GENOMIC DNA]</scope>
</reference>
<keyword evidence="2" id="KW-0812">Transmembrane</keyword>
<reference evidence="8" key="3">
    <citation type="journal article" date="2014" name="Nature">
        <title>Elephant shark genome provides unique insights into gnathostome evolution.</title>
        <authorList>
            <consortium name="International Elephant Shark Genome Sequencing Consortium"/>
            <person name="Venkatesh B."/>
            <person name="Lee A.P."/>
            <person name="Ravi V."/>
            <person name="Maurya A.K."/>
            <person name="Lian M.M."/>
            <person name="Swann J.B."/>
            <person name="Ohta Y."/>
            <person name="Flajnik M.F."/>
            <person name="Sutoh Y."/>
            <person name="Kasahara M."/>
            <person name="Hoon S."/>
            <person name="Gangu V."/>
            <person name="Roy S.W."/>
            <person name="Irimia M."/>
            <person name="Korzh V."/>
            <person name="Kondrychyn I."/>
            <person name="Lim Z.W."/>
            <person name="Tay B.H."/>
            <person name="Tohari S."/>
            <person name="Kong K.W."/>
            <person name="Ho S."/>
            <person name="Lorente-Galdos B."/>
            <person name="Quilez J."/>
            <person name="Marques-Bonet T."/>
            <person name="Raney B.J."/>
            <person name="Ingham P.W."/>
            <person name="Tay A."/>
            <person name="Hillier L.W."/>
            <person name="Minx P."/>
            <person name="Boehm T."/>
            <person name="Wilson R.K."/>
            <person name="Brenner S."/>
            <person name="Warren W.C."/>
        </authorList>
    </citation>
    <scope>NUCLEOTIDE SEQUENCE [LARGE SCALE GENOMIC DNA]</scope>
</reference>
<dbReference type="AlphaFoldDB" id="A0A4W3GLD2"/>
<dbReference type="GO" id="GO:0030134">
    <property type="term" value="C:COPII-coated ER to Golgi transport vesicle"/>
    <property type="evidence" value="ECO:0007669"/>
    <property type="project" value="TreeGrafter"/>
</dbReference>
<reference evidence="7" key="4">
    <citation type="submission" date="2025-08" db="UniProtKB">
        <authorList>
            <consortium name="Ensembl"/>
        </authorList>
    </citation>
    <scope>IDENTIFICATION</scope>
</reference>
<dbReference type="PANTHER" id="PTHR12223">
    <property type="entry name" value="VESICULAR MANNOSE-BINDING LECTIN"/>
    <property type="match status" value="1"/>
</dbReference>
<keyword evidence="4" id="KW-1133">Transmembrane helix</keyword>
<dbReference type="PROSITE" id="PS51328">
    <property type="entry name" value="L_LECTIN_LIKE"/>
    <property type="match status" value="1"/>
</dbReference>
<evidence type="ECO:0000256" key="2">
    <source>
        <dbReference type="ARBA" id="ARBA00022692"/>
    </source>
</evidence>
<accession>A0A4W3GLD2</accession>
<organism evidence="7 8">
    <name type="scientific">Callorhinchus milii</name>
    <name type="common">Ghost shark</name>
    <dbReference type="NCBI Taxonomy" id="7868"/>
    <lineage>
        <taxon>Eukaryota</taxon>
        <taxon>Metazoa</taxon>
        <taxon>Chordata</taxon>
        <taxon>Craniata</taxon>
        <taxon>Vertebrata</taxon>
        <taxon>Chondrichthyes</taxon>
        <taxon>Holocephali</taxon>
        <taxon>Chimaeriformes</taxon>
        <taxon>Callorhinchidae</taxon>
        <taxon>Callorhinchus</taxon>
    </lineage>
</organism>
<evidence type="ECO:0000256" key="3">
    <source>
        <dbReference type="ARBA" id="ARBA00022729"/>
    </source>
</evidence>
<dbReference type="InParanoid" id="A0A4W3GLD2"/>